<name>A0AAN6NLA6_9PEZI</name>
<protein>
    <recommendedName>
        <fullName evidence="2">DUF7708 domain-containing protein</fullName>
    </recommendedName>
</protein>
<dbReference type="InterPro" id="IPR056125">
    <property type="entry name" value="DUF7708"/>
</dbReference>
<accession>A0AAN6NLA6</accession>
<evidence type="ECO:0000256" key="1">
    <source>
        <dbReference type="SAM" id="MobiDB-lite"/>
    </source>
</evidence>
<comment type="caution">
    <text evidence="3">The sequence shown here is derived from an EMBL/GenBank/DDBJ whole genome shotgun (WGS) entry which is preliminary data.</text>
</comment>
<feature type="domain" description="DUF7708" evidence="2">
    <location>
        <begin position="157"/>
        <end position="282"/>
    </location>
</feature>
<feature type="region of interest" description="Disordered" evidence="1">
    <location>
        <begin position="683"/>
        <end position="720"/>
    </location>
</feature>
<dbReference type="AlphaFoldDB" id="A0AAN6NLA6"/>
<reference evidence="3" key="2">
    <citation type="submission" date="2023-06" db="EMBL/GenBank/DDBJ databases">
        <authorList>
            <consortium name="Lawrence Berkeley National Laboratory"/>
            <person name="Mondo S.J."/>
            <person name="Hensen N."/>
            <person name="Bonometti L."/>
            <person name="Westerberg I."/>
            <person name="Brannstrom I.O."/>
            <person name="Guillou S."/>
            <person name="Cros-Aarteil S."/>
            <person name="Calhoun S."/>
            <person name="Haridas S."/>
            <person name="Kuo A."/>
            <person name="Pangilinan J."/>
            <person name="Riley R."/>
            <person name="Labutti K."/>
            <person name="Andreopoulos B."/>
            <person name="Lipzen A."/>
            <person name="Chen C."/>
            <person name="Yanf M."/>
            <person name="Daum C."/>
            <person name="Ng V."/>
            <person name="Clum A."/>
            <person name="Steindorff A."/>
            <person name="Ohm R."/>
            <person name="Martin F."/>
            <person name="Silar P."/>
            <person name="Natvig D."/>
            <person name="Lalanne C."/>
            <person name="Gautier V."/>
            <person name="Ament-Velasquez S.L."/>
            <person name="Kruys A."/>
            <person name="Hutchinson M.I."/>
            <person name="Powell A.J."/>
            <person name="Barry K."/>
            <person name="Miller A.N."/>
            <person name="Grigoriev I.V."/>
            <person name="Debuchy R."/>
            <person name="Gladieux P."/>
            <person name="Thoren M.H."/>
            <person name="Johannesson H."/>
        </authorList>
    </citation>
    <scope>NUCLEOTIDE SEQUENCE</scope>
    <source>
        <strain evidence="3">CBS 626.80</strain>
    </source>
</reference>
<keyword evidence="4" id="KW-1185">Reference proteome</keyword>
<evidence type="ECO:0000313" key="3">
    <source>
        <dbReference type="EMBL" id="KAK3947204.1"/>
    </source>
</evidence>
<gene>
    <name evidence="3" type="ORF">QBC32DRAFT_385248</name>
</gene>
<feature type="region of interest" description="Disordered" evidence="1">
    <location>
        <begin position="388"/>
        <end position="427"/>
    </location>
</feature>
<evidence type="ECO:0000259" key="2">
    <source>
        <dbReference type="Pfam" id="PF24809"/>
    </source>
</evidence>
<dbReference type="EMBL" id="MU859390">
    <property type="protein sequence ID" value="KAK3947204.1"/>
    <property type="molecule type" value="Genomic_DNA"/>
</dbReference>
<proteinExistence type="predicted"/>
<reference evidence="3" key="1">
    <citation type="journal article" date="2023" name="Mol. Phylogenet. Evol.">
        <title>Genome-scale phylogeny and comparative genomics of the fungal order Sordariales.</title>
        <authorList>
            <person name="Hensen N."/>
            <person name="Bonometti L."/>
            <person name="Westerberg I."/>
            <person name="Brannstrom I.O."/>
            <person name="Guillou S."/>
            <person name="Cros-Aarteil S."/>
            <person name="Calhoun S."/>
            <person name="Haridas S."/>
            <person name="Kuo A."/>
            <person name="Mondo S."/>
            <person name="Pangilinan J."/>
            <person name="Riley R."/>
            <person name="LaButti K."/>
            <person name="Andreopoulos B."/>
            <person name="Lipzen A."/>
            <person name="Chen C."/>
            <person name="Yan M."/>
            <person name="Daum C."/>
            <person name="Ng V."/>
            <person name="Clum A."/>
            <person name="Steindorff A."/>
            <person name="Ohm R.A."/>
            <person name="Martin F."/>
            <person name="Silar P."/>
            <person name="Natvig D.O."/>
            <person name="Lalanne C."/>
            <person name="Gautier V."/>
            <person name="Ament-Velasquez S.L."/>
            <person name="Kruys A."/>
            <person name="Hutchinson M.I."/>
            <person name="Powell A.J."/>
            <person name="Barry K."/>
            <person name="Miller A.N."/>
            <person name="Grigoriev I.V."/>
            <person name="Debuchy R."/>
            <person name="Gladieux P."/>
            <person name="Hiltunen Thoren M."/>
            <person name="Johannesson H."/>
        </authorList>
    </citation>
    <scope>NUCLEOTIDE SEQUENCE</scope>
    <source>
        <strain evidence="3">CBS 626.80</strain>
    </source>
</reference>
<organism evidence="3 4">
    <name type="scientific">Pseudoneurospora amorphoporcata</name>
    <dbReference type="NCBI Taxonomy" id="241081"/>
    <lineage>
        <taxon>Eukaryota</taxon>
        <taxon>Fungi</taxon>
        <taxon>Dikarya</taxon>
        <taxon>Ascomycota</taxon>
        <taxon>Pezizomycotina</taxon>
        <taxon>Sordariomycetes</taxon>
        <taxon>Sordariomycetidae</taxon>
        <taxon>Sordariales</taxon>
        <taxon>Sordariaceae</taxon>
        <taxon>Pseudoneurospora</taxon>
    </lineage>
</organism>
<evidence type="ECO:0000313" key="4">
    <source>
        <dbReference type="Proteomes" id="UP001303222"/>
    </source>
</evidence>
<feature type="compositionally biased region" description="Polar residues" evidence="1">
    <location>
        <begin position="415"/>
        <end position="426"/>
    </location>
</feature>
<dbReference type="Pfam" id="PF24809">
    <property type="entry name" value="DUF7708"/>
    <property type="match status" value="1"/>
</dbReference>
<sequence length="720" mass="80689">MASTQVNMSHEAIRGLVISPMVRRFSELAAAEYPDNIPIQSANAVGTAQVNMKRTEDQERVEWWKWLDSTIGPGEDDDDVWKILEKQRRELIDSWKDVSTHFPEMGDMAPGSSWVPNLSSLRHMVSQAESAREVDKTSGFGAIRERLRNLVQALDDHKYLFEIIPKGDKYLCLFTGVVSFLSKATANYQKICDSFSMALQEIGNQLQYVRQCADISDSHNMRRRVGQVYVEIFKLLCQALGWLKSRKIRFTAALKWNFHSKHVQPFVGSIQNAIQRLRDEVDLIASKNTQIIKEDTTTLRDDTKELKDGNRFLMDIGYAILQELGRGSRNDSAETSQGKLAQMGALLGVSSVNTLSSVEAAHDHNLRAILQNAHLVNLYTPMLDSAHMARPDQEPESQSSIGQEVESIDTECENKSSTKLRSSGVSDFNPADMVEEPLMHRSDLEQHIHNLLARYLEDGRTDVARNPRDSSFTTLPSEVLIGLQKWISARRSTMVWVAGEDVAPFGSGLSVAALQLCEISKEIGIPCISFICKQRYSFSVPFSANNKPGAAARRGLDGQEAGLIALLYTVIAQLIHLLPDDPFPANPVLEKSNFEKLDGTMASAPVALQIMRELASYAPPSLIWILDNVQLTENRATRPHLKAFMDFLREQERKTNAAHQEGKMPYSKVCFTTDGNSLLLNTTTNARTERIDASRMAQRRSPGRPLRGGSDVSELAWRRR</sequence>
<dbReference type="Proteomes" id="UP001303222">
    <property type="component" value="Unassembled WGS sequence"/>
</dbReference>